<dbReference type="EMBL" id="JBHSQH010000001">
    <property type="protein sequence ID" value="MFC5970084.1"/>
    <property type="molecule type" value="Genomic_DNA"/>
</dbReference>
<reference evidence="2 3" key="1">
    <citation type="journal article" date="2019" name="Int. J. Syst. Evol. Microbiol.">
        <title>The Global Catalogue of Microorganisms (GCM) 10K type strain sequencing project: providing services to taxonomists for standard genome sequencing and annotation.</title>
        <authorList>
            <consortium name="The Broad Institute Genomics Platform"/>
            <consortium name="The Broad Institute Genome Sequencing Center for Infectious Disease"/>
            <person name="Wu L."/>
            <person name="Ma J."/>
        </authorList>
    </citation>
    <scope>NUCLEOTIDE SEQUENCE [LARGE SCALE GENOMIC DNA]</scope>
    <source>
        <strain evidence="2 3">CGMCC 1.12543</strain>
    </source>
</reference>
<accession>A0ABD5RIS8</accession>
<evidence type="ECO:0000256" key="1">
    <source>
        <dbReference type="SAM" id="MobiDB-lite"/>
    </source>
</evidence>
<keyword evidence="3" id="KW-1185">Reference proteome</keyword>
<evidence type="ECO:0000313" key="3">
    <source>
        <dbReference type="Proteomes" id="UP001596099"/>
    </source>
</evidence>
<comment type="caution">
    <text evidence="2">The sequence shown here is derived from an EMBL/GenBank/DDBJ whole genome shotgun (WGS) entry which is preliminary data.</text>
</comment>
<organism evidence="2 3">
    <name type="scientific">Halomarina salina</name>
    <dbReference type="NCBI Taxonomy" id="1872699"/>
    <lineage>
        <taxon>Archaea</taxon>
        <taxon>Methanobacteriati</taxon>
        <taxon>Methanobacteriota</taxon>
        <taxon>Stenosarchaea group</taxon>
        <taxon>Halobacteria</taxon>
        <taxon>Halobacteriales</taxon>
        <taxon>Natronomonadaceae</taxon>
        <taxon>Halomarina</taxon>
    </lineage>
</organism>
<sequence>MSTNTDLPDHVAERLPGNFTGRERYWRAAEEWFGITLSPEQREILEHVADNQYTHLEGGNGFGKTFAIVALALAFHKRHYPSSVVVTSGTYGKLKRTFCADAEALHQSSPLFGEWKWSPNPHIDIDGEPTWQFEVHSPGDPGELEGVHNDHVLVIVDEADKDDVTHKTLDSMDSLISDSNDRMVIISNPPEDETNVVANLDEIGIPARKLQYSTFDSHNVQVERGAREGDVVPGLTGLEKLKTKWEALNGLAWPGYDEARAMSTRTSPQFREDLDSRWYRRFAGIMPPAGAAENRPFDLDLVNAAYVDADDLDTSKPRRGTGIDVARSGDRTVQIDERGGVLVVAYSQPGTDHTVQFNAMWGLLDEEPDAPIAVDAIGEGSGKADDTNARYPEVDLFKNGAEAAQADEYKDRWTEGLCELGDWMERGGQFSDTRLRKELQIAARTLTLEERYYSSREDQVYVADPKSKVEERLGHSPDHLDAAIEAVLMAEDLIPDDDDNQGTAGAFGTPATGRSNRWR</sequence>
<dbReference type="AlphaFoldDB" id="A0ABD5RIS8"/>
<dbReference type="Gene3D" id="3.30.420.240">
    <property type="match status" value="1"/>
</dbReference>
<dbReference type="SUPFAM" id="SSF52540">
    <property type="entry name" value="P-loop containing nucleoside triphosphate hydrolases"/>
    <property type="match status" value="1"/>
</dbReference>
<evidence type="ECO:0000313" key="2">
    <source>
        <dbReference type="EMBL" id="MFC5970084.1"/>
    </source>
</evidence>
<dbReference type="Gene3D" id="3.40.50.300">
    <property type="entry name" value="P-loop containing nucleotide triphosphate hydrolases"/>
    <property type="match status" value="1"/>
</dbReference>
<protein>
    <recommendedName>
        <fullName evidence="4">Terminase</fullName>
    </recommendedName>
</protein>
<feature type="compositionally biased region" description="Low complexity" evidence="1">
    <location>
        <begin position="502"/>
        <end position="513"/>
    </location>
</feature>
<dbReference type="Proteomes" id="UP001596099">
    <property type="component" value="Unassembled WGS sequence"/>
</dbReference>
<proteinExistence type="predicted"/>
<gene>
    <name evidence="2" type="ORF">ACFPYI_01950</name>
</gene>
<name>A0ABD5RIS8_9EURY</name>
<dbReference type="InterPro" id="IPR027417">
    <property type="entry name" value="P-loop_NTPase"/>
</dbReference>
<feature type="region of interest" description="Disordered" evidence="1">
    <location>
        <begin position="496"/>
        <end position="519"/>
    </location>
</feature>
<evidence type="ECO:0008006" key="4">
    <source>
        <dbReference type="Google" id="ProtNLM"/>
    </source>
</evidence>
<dbReference type="RefSeq" id="WP_247418737.1">
    <property type="nucleotide sequence ID" value="NZ_JALLGW010000002.1"/>
</dbReference>